<dbReference type="EMBL" id="FNVO01000004">
    <property type="protein sequence ID" value="SEG24083.1"/>
    <property type="molecule type" value="Genomic_DNA"/>
</dbReference>
<reference evidence="4" key="1">
    <citation type="submission" date="2016-10" db="EMBL/GenBank/DDBJ databases">
        <authorList>
            <person name="Varghese N."/>
            <person name="Submissions S."/>
        </authorList>
    </citation>
    <scope>NUCLEOTIDE SEQUENCE [LARGE SCALE GENOMIC DNA]</scope>
    <source>
        <strain evidence="4">DSM 43163</strain>
    </source>
</reference>
<proteinExistence type="predicted"/>
<organism evidence="3 4">
    <name type="scientific">Thermomonospora echinospora</name>
    <dbReference type="NCBI Taxonomy" id="1992"/>
    <lineage>
        <taxon>Bacteria</taxon>
        <taxon>Bacillati</taxon>
        <taxon>Actinomycetota</taxon>
        <taxon>Actinomycetes</taxon>
        <taxon>Streptosporangiales</taxon>
        <taxon>Thermomonosporaceae</taxon>
        <taxon>Thermomonospora</taxon>
    </lineage>
</organism>
<evidence type="ECO:0000256" key="2">
    <source>
        <dbReference type="SAM" id="Phobius"/>
    </source>
</evidence>
<feature type="transmembrane region" description="Helical" evidence="2">
    <location>
        <begin position="14"/>
        <end position="32"/>
    </location>
</feature>
<sequence length="71" mass="7737">MKALPDLAPIIGTLLAYGGLCLLTGLTLGYLLGTTRRERRLTAPFRPRPGRHARPPAHRRVGRGHPAAGRF</sequence>
<dbReference type="RefSeq" id="WP_103937522.1">
    <property type="nucleotide sequence ID" value="NZ_FNVO01000004.1"/>
</dbReference>
<keyword evidence="2" id="KW-0472">Membrane</keyword>
<accession>A0A1H5YIX7</accession>
<name>A0A1H5YIX7_9ACTN</name>
<keyword evidence="4" id="KW-1185">Reference proteome</keyword>
<keyword evidence="2" id="KW-1133">Transmembrane helix</keyword>
<feature type="compositionally biased region" description="Basic residues" evidence="1">
    <location>
        <begin position="48"/>
        <end position="63"/>
    </location>
</feature>
<evidence type="ECO:0000256" key="1">
    <source>
        <dbReference type="SAM" id="MobiDB-lite"/>
    </source>
</evidence>
<protein>
    <submittedName>
        <fullName evidence="3">Uncharacterized protein</fullName>
    </submittedName>
</protein>
<keyword evidence="2" id="KW-0812">Transmembrane</keyword>
<dbReference type="Proteomes" id="UP000236723">
    <property type="component" value="Unassembled WGS sequence"/>
</dbReference>
<evidence type="ECO:0000313" key="4">
    <source>
        <dbReference type="Proteomes" id="UP000236723"/>
    </source>
</evidence>
<dbReference type="AlphaFoldDB" id="A0A1H5YIX7"/>
<feature type="region of interest" description="Disordered" evidence="1">
    <location>
        <begin position="41"/>
        <end position="71"/>
    </location>
</feature>
<gene>
    <name evidence="3" type="ORF">SAMN04489712_10442</name>
</gene>
<evidence type="ECO:0000313" key="3">
    <source>
        <dbReference type="EMBL" id="SEG24083.1"/>
    </source>
</evidence>